<keyword evidence="2" id="KW-1185">Reference proteome</keyword>
<accession>A0ACB9E122</accession>
<sequence length="209" mass="23302">MRNDNRSTTETSADDLIPPPNSAFSLGSQSHPNILSNSFQPHGQNDGSKGMEVFVGGLARSLREYNVQKVFAMILLKSIHSTSVKLKPIDQYLLNVDVMRGNLHKSLSATMEFKIESEPAGLPEIPVSPKMIFFYITQDAERHSLLPGLKSVVTMVTLTFVLVVLSLDRQKPENPLLLIRQYSDEEMEEDSSKEISHDFGDNSPAKLDE</sequence>
<name>A0ACB9E122_CICIN</name>
<proteinExistence type="predicted"/>
<dbReference type="EMBL" id="CM042012">
    <property type="protein sequence ID" value="KAI3752639.1"/>
    <property type="molecule type" value="Genomic_DNA"/>
</dbReference>
<reference evidence="1 2" key="2">
    <citation type="journal article" date="2022" name="Mol. Ecol. Resour.">
        <title>The genomes of chicory, endive, great burdock and yacon provide insights into Asteraceae paleo-polyploidization history and plant inulin production.</title>
        <authorList>
            <person name="Fan W."/>
            <person name="Wang S."/>
            <person name="Wang H."/>
            <person name="Wang A."/>
            <person name="Jiang F."/>
            <person name="Liu H."/>
            <person name="Zhao H."/>
            <person name="Xu D."/>
            <person name="Zhang Y."/>
        </authorList>
    </citation>
    <scope>NUCLEOTIDE SEQUENCE [LARGE SCALE GENOMIC DNA]</scope>
    <source>
        <strain evidence="2">cv. Punajuju</strain>
        <tissue evidence="1">Leaves</tissue>
    </source>
</reference>
<organism evidence="1 2">
    <name type="scientific">Cichorium intybus</name>
    <name type="common">Chicory</name>
    <dbReference type="NCBI Taxonomy" id="13427"/>
    <lineage>
        <taxon>Eukaryota</taxon>
        <taxon>Viridiplantae</taxon>
        <taxon>Streptophyta</taxon>
        <taxon>Embryophyta</taxon>
        <taxon>Tracheophyta</taxon>
        <taxon>Spermatophyta</taxon>
        <taxon>Magnoliopsida</taxon>
        <taxon>eudicotyledons</taxon>
        <taxon>Gunneridae</taxon>
        <taxon>Pentapetalae</taxon>
        <taxon>asterids</taxon>
        <taxon>campanulids</taxon>
        <taxon>Asterales</taxon>
        <taxon>Asteraceae</taxon>
        <taxon>Cichorioideae</taxon>
        <taxon>Cichorieae</taxon>
        <taxon>Cichoriinae</taxon>
        <taxon>Cichorium</taxon>
    </lineage>
</organism>
<evidence type="ECO:0000313" key="2">
    <source>
        <dbReference type="Proteomes" id="UP001055811"/>
    </source>
</evidence>
<reference evidence="2" key="1">
    <citation type="journal article" date="2022" name="Mol. Ecol. Resour.">
        <title>The genomes of chicory, endive, great burdock and yacon provide insights into Asteraceae palaeo-polyploidization history and plant inulin production.</title>
        <authorList>
            <person name="Fan W."/>
            <person name="Wang S."/>
            <person name="Wang H."/>
            <person name="Wang A."/>
            <person name="Jiang F."/>
            <person name="Liu H."/>
            <person name="Zhao H."/>
            <person name="Xu D."/>
            <person name="Zhang Y."/>
        </authorList>
    </citation>
    <scope>NUCLEOTIDE SEQUENCE [LARGE SCALE GENOMIC DNA]</scope>
    <source>
        <strain evidence="2">cv. Punajuju</strain>
    </source>
</reference>
<dbReference type="Proteomes" id="UP001055811">
    <property type="component" value="Linkage Group LG04"/>
</dbReference>
<protein>
    <submittedName>
        <fullName evidence="1">Uncharacterized protein</fullName>
    </submittedName>
</protein>
<comment type="caution">
    <text evidence="1">The sequence shown here is derived from an EMBL/GenBank/DDBJ whole genome shotgun (WGS) entry which is preliminary data.</text>
</comment>
<evidence type="ECO:0000313" key="1">
    <source>
        <dbReference type="EMBL" id="KAI3752639.1"/>
    </source>
</evidence>
<gene>
    <name evidence="1" type="ORF">L2E82_24674</name>
</gene>